<dbReference type="InterPro" id="IPR016095">
    <property type="entry name" value="Ribosomal_uL1_3-a/b-sand"/>
</dbReference>
<gene>
    <name evidence="2" type="ORF">CDEB00056_LOCUS6732</name>
</gene>
<dbReference type="Pfam" id="PF00687">
    <property type="entry name" value="Ribosomal_L1"/>
    <property type="match status" value="1"/>
</dbReference>
<protein>
    <recommendedName>
        <fullName evidence="3">Ribosomal protein L1</fullName>
    </recommendedName>
</protein>
<name>A0A7S3Q1A4_9STRA</name>
<dbReference type="AlphaFoldDB" id="A0A7S3Q1A4"/>
<proteinExistence type="predicted"/>
<sequence length="553" mass="60597">MVALSKSKKKSNPMVDSALLGKAVAALLKHHNEGGAGEDSGKKALLGNDLPIHVHFTLERIPQQTSSKPHRVEIPHPLHKLGGDDAMDVDDGLDEVEVCIIVKDDSKEYVQEMIENFPTYLSHIKKVLTLTSLRKKYTQYKDRRDLLKRYNFFMADDRILPMVGKALGKNFFQEKKQPIPIKITRKEALPYAVKKCLSSTFLWVSPGSCLSVKAGTTGMPMEHLVKNVAAICAKEGGAVGHIPRRWSNITAINIKTSQSVALPVYNKTREELSEIAKLAKVDSLVVATTAAAGKKGMKDKKRARELETEKNSNDNDDEAAVVAEKKKHKKELAAKSPLVKALKKQKKKEEAEAEKVVAATPKSKSTTKRKKRSDSVDKVMEKIVSTPKSSKKKKIKEAVDDEPAEPVVATPKSSKKKKSKEAAVEKPAEPVVATPKSSKKKKSKEAVVEKPADPVVATPKSSKKSKEAAVEKPEAATPKAKAPPKDFYKIKKFKGSKKGFCFKMGERGLGYYRDVVPAVDKSLLKGGRGRSSGGGDSGKKPNRSKSGGRRGRR</sequence>
<dbReference type="EMBL" id="HBIO01008790">
    <property type="protein sequence ID" value="CAE0461891.1"/>
    <property type="molecule type" value="Transcribed_RNA"/>
</dbReference>
<evidence type="ECO:0000256" key="1">
    <source>
        <dbReference type="SAM" id="MobiDB-lite"/>
    </source>
</evidence>
<organism evidence="2">
    <name type="scientific">Chaetoceros debilis</name>
    <dbReference type="NCBI Taxonomy" id="122233"/>
    <lineage>
        <taxon>Eukaryota</taxon>
        <taxon>Sar</taxon>
        <taxon>Stramenopiles</taxon>
        <taxon>Ochrophyta</taxon>
        <taxon>Bacillariophyta</taxon>
        <taxon>Coscinodiscophyceae</taxon>
        <taxon>Chaetocerotophycidae</taxon>
        <taxon>Chaetocerotales</taxon>
        <taxon>Chaetocerotaceae</taxon>
        <taxon>Chaetoceros</taxon>
    </lineage>
</organism>
<reference evidence="2" key="1">
    <citation type="submission" date="2021-01" db="EMBL/GenBank/DDBJ databases">
        <authorList>
            <person name="Corre E."/>
            <person name="Pelletier E."/>
            <person name="Niang G."/>
            <person name="Scheremetjew M."/>
            <person name="Finn R."/>
            <person name="Kale V."/>
            <person name="Holt S."/>
            <person name="Cochrane G."/>
            <person name="Meng A."/>
            <person name="Brown T."/>
            <person name="Cohen L."/>
        </authorList>
    </citation>
    <scope>NUCLEOTIDE SEQUENCE</scope>
    <source>
        <strain evidence="2">MM31A-1</strain>
    </source>
</reference>
<evidence type="ECO:0008006" key="3">
    <source>
        <dbReference type="Google" id="ProtNLM"/>
    </source>
</evidence>
<feature type="region of interest" description="Disordered" evidence="1">
    <location>
        <begin position="292"/>
        <end position="482"/>
    </location>
</feature>
<dbReference type="InterPro" id="IPR023674">
    <property type="entry name" value="Ribosomal_uL1-like"/>
</dbReference>
<dbReference type="SUPFAM" id="SSF56808">
    <property type="entry name" value="Ribosomal protein L1"/>
    <property type="match status" value="1"/>
</dbReference>
<dbReference type="Gene3D" id="3.40.50.790">
    <property type="match status" value="1"/>
</dbReference>
<evidence type="ECO:0000313" key="2">
    <source>
        <dbReference type="EMBL" id="CAE0461891.1"/>
    </source>
</evidence>
<dbReference type="InterPro" id="IPR028364">
    <property type="entry name" value="Ribosomal_uL1/biogenesis"/>
</dbReference>
<accession>A0A7S3Q1A4</accession>
<feature type="compositionally biased region" description="Basic and acidic residues" evidence="1">
    <location>
        <begin position="302"/>
        <end position="313"/>
    </location>
</feature>
<feature type="region of interest" description="Disordered" evidence="1">
    <location>
        <begin position="523"/>
        <end position="553"/>
    </location>
</feature>
<feature type="compositionally biased region" description="Basic and acidic residues" evidence="1">
    <location>
        <begin position="464"/>
        <end position="474"/>
    </location>
</feature>
<feature type="compositionally biased region" description="Basic residues" evidence="1">
    <location>
        <begin position="540"/>
        <end position="553"/>
    </location>
</feature>
<dbReference type="CDD" id="cd00403">
    <property type="entry name" value="Ribosomal_L1"/>
    <property type="match status" value="1"/>
</dbReference>